<dbReference type="InterPro" id="IPR050553">
    <property type="entry name" value="Thioredoxin_ResA/DsbE_sf"/>
</dbReference>
<evidence type="ECO:0000256" key="2">
    <source>
        <dbReference type="ARBA" id="ARBA00022748"/>
    </source>
</evidence>
<dbReference type="InterPro" id="IPR013740">
    <property type="entry name" value="Redoxin"/>
</dbReference>
<dbReference type="PANTHER" id="PTHR42852:SF6">
    <property type="entry name" value="THIOL:DISULFIDE INTERCHANGE PROTEIN DSBE"/>
    <property type="match status" value="1"/>
</dbReference>
<sequence>MKKLFIVSFATLGFVACGKKADHVILSGKIDGYMGMPVELIGGTERHTLNVKSDGTFADTLTISTNYYNLLVQQTAMVPLYLQKGDELGINISLEKVTFSGKDTIIQVFLREKNKKINETRQNLETILSEELDGFKTTVADIKKQNDEFLGNYKGLPKEFVKLEEKSNHYFDLQLKALYPRVKSQFSGRQIEMPAEFKAELDKVDYTNETDFELFETYKALVMENFFGKYMNQEPDWKAMAEEIQAVKPAKIRSVFAEQLVFALNPQNGSETNEFIYKVIKDNVTKEDYLKHAEQLYAELEKLKSLKAGVISPKFEYENFKGGKTSLDDLKGKLVYIDIWATWCKPCLNEIPALQALEKEFHGKDIAFVSISIDQDKDKWLGYMKENKLQGIQLYAEMTTEGQNFIQDYSVSSIPRFILLDKEGKIISADAPRPSSPEIKELLVKNL</sequence>
<reference evidence="6 7" key="1">
    <citation type="submission" date="2015-01" db="EMBL/GenBank/DDBJ databases">
        <authorList>
            <person name="Xiang T."/>
            <person name="Song Y."/>
            <person name="Huang L."/>
            <person name="Wang B."/>
            <person name="Wu P."/>
        </authorList>
    </citation>
    <scope>NUCLEOTIDE SEQUENCE [LARGE SCALE GENOMIC DNA]</scope>
    <source>
        <strain evidence="6 7">CcD38</strain>
    </source>
</reference>
<dbReference type="PROSITE" id="PS51352">
    <property type="entry name" value="THIOREDOXIN_2"/>
    <property type="match status" value="1"/>
</dbReference>
<keyword evidence="4" id="KW-0676">Redox-active center</keyword>
<dbReference type="GO" id="GO:0030313">
    <property type="term" value="C:cell envelope"/>
    <property type="evidence" value="ECO:0007669"/>
    <property type="project" value="UniProtKB-SubCell"/>
</dbReference>
<dbReference type="AlphaFoldDB" id="A0A0B7IH60"/>
<evidence type="ECO:0000313" key="7">
    <source>
        <dbReference type="Proteomes" id="UP000045051"/>
    </source>
</evidence>
<dbReference type="SUPFAM" id="SSF52833">
    <property type="entry name" value="Thioredoxin-like"/>
    <property type="match status" value="1"/>
</dbReference>
<accession>A0A0B7IH60</accession>
<dbReference type="RefSeq" id="WP_042345250.1">
    <property type="nucleotide sequence ID" value="NZ_CDOI01000195.1"/>
</dbReference>
<dbReference type="PANTHER" id="PTHR42852">
    <property type="entry name" value="THIOL:DISULFIDE INTERCHANGE PROTEIN DSBE"/>
    <property type="match status" value="1"/>
</dbReference>
<feature type="domain" description="Thioredoxin" evidence="5">
    <location>
        <begin position="306"/>
        <end position="447"/>
    </location>
</feature>
<evidence type="ECO:0000256" key="1">
    <source>
        <dbReference type="ARBA" id="ARBA00004196"/>
    </source>
</evidence>
<dbReference type="Pfam" id="PF08534">
    <property type="entry name" value="Redoxin"/>
    <property type="match status" value="1"/>
</dbReference>
<dbReference type="InterPro" id="IPR036249">
    <property type="entry name" value="Thioredoxin-like_sf"/>
</dbReference>
<comment type="subcellular location">
    <subcellularLocation>
        <location evidence="1">Cell envelope</location>
    </subcellularLocation>
</comment>
<dbReference type="GO" id="GO:0017004">
    <property type="term" value="P:cytochrome complex assembly"/>
    <property type="evidence" value="ECO:0007669"/>
    <property type="project" value="UniProtKB-KW"/>
</dbReference>
<evidence type="ECO:0000259" key="5">
    <source>
        <dbReference type="PROSITE" id="PS51352"/>
    </source>
</evidence>
<proteinExistence type="predicted"/>
<evidence type="ECO:0000313" key="6">
    <source>
        <dbReference type="EMBL" id="CEN49293.1"/>
    </source>
</evidence>
<dbReference type="EMBL" id="CDOI01000195">
    <property type="protein sequence ID" value="CEN49293.1"/>
    <property type="molecule type" value="Genomic_DNA"/>
</dbReference>
<keyword evidence="3" id="KW-1015">Disulfide bond</keyword>
<keyword evidence="2" id="KW-0201">Cytochrome c-type biogenesis</keyword>
<name>A0A0B7IH60_9FLAO</name>
<dbReference type="PROSITE" id="PS51257">
    <property type="entry name" value="PROKAR_LIPOPROTEIN"/>
    <property type="match status" value="1"/>
</dbReference>
<evidence type="ECO:0000256" key="4">
    <source>
        <dbReference type="ARBA" id="ARBA00023284"/>
    </source>
</evidence>
<dbReference type="Proteomes" id="UP000045051">
    <property type="component" value="Unassembled WGS sequence"/>
</dbReference>
<dbReference type="InterPro" id="IPR013766">
    <property type="entry name" value="Thioredoxin_domain"/>
</dbReference>
<dbReference type="CDD" id="cd02966">
    <property type="entry name" value="TlpA_like_family"/>
    <property type="match status" value="1"/>
</dbReference>
<gene>
    <name evidence="6" type="ORF">CCAND38_80050</name>
</gene>
<dbReference type="Gene3D" id="3.40.30.10">
    <property type="entry name" value="Glutaredoxin"/>
    <property type="match status" value="1"/>
</dbReference>
<protein>
    <submittedName>
        <fullName evidence="6">Redoxin family protein</fullName>
    </submittedName>
</protein>
<keyword evidence="7" id="KW-1185">Reference proteome</keyword>
<evidence type="ECO:0000256" key="3">
    <source>
        <dbReference type="ARBA" id="ARBA00023157"/>
    </source>
</evidence>
<organism evidence="6 7">
    <name type="scientific">Capnocytophaga canis</name>
    <dbReference type="NCBI Taxonomy" id="1848903"/>
    <lineage>
        <taxon>Bacteria</taxon>
        <taxon>Pseudomonadati</taxon>
        <taxon>Bacteroidota</taxon>
        <taxon>Flavobacteriia</taxon>
        <taxon>Flavobacteriales</taxon>
        <taxon>Flavobacteriaceae</taxon>
        <taxon>Capnocytophaga</taxon>
    </lineage>
</organism>